<reference evidence="3" key="1">
    <citation type="submission" date="2025-08" db="UniProtKB">
        <authorList>
            <consortium name="Ensembl"/>
        </authorList>
    </citation>
    <scope>IDENTIFICATION</scope>
</reference>
<evidence type="ECO:0000313" key="3">
    <source>
        <dbReference type="Ensembl" id="ENSSRHP00000051994.1"/>
    </source>
</evidence>
<dbReference type="Proteomes" id="UP000472270">
    <property type="component" value="Unassembled WGS sequence"/>
</dbReference>
<feature type="region of interest" description="Disordered" evidence="1">
    <location>
        <begin position="362"/>
        <end position="402"/>
    </location>
</feature>
<dbReference type="InterPro" id="IPR031139">
    <property type="entry name" value="RPGRIP1_fam"/>
</dbReference>
<dbReference type="AlphaFoldDB" id="A0A673JP25"/>
<proteinExistence type="predicted"/>
<dbReference type="InterPro" id="IPR041091">
    <property type="entry name" value="RPGRIP1_C"/>
</dbReference>
<protein>
    <submittedName>
        <fullName evidence="3">RPGR interacting protein 1</fullName>
    </submittedName>
</protein>
<dbReference type="Gene3D" id="2.60.40.150">
    <property type="entry name" value="C2 domain"/>
    <property type="match status" value="1"/>
</dbReference>
<sequence length="402" mass="46379">MLIQLLFRISQQHSMHVTIFILLYRLIIKDNVDVIRLQKQLSEKSTSLLVLQEKFAALQEVSHNTKTEQKNQGALLGKVEELTLGELQERVSDLEGERNLLKNSYDSLLEMQRETQGMMCFLKTDEKIEETSKDLTAVQASHAETVLELQKTRDLLLLQHRLNADLQYMFLVLDVKSQLYIIKSYICLCVSQGDRLRVEILSLSFNRSSSVALDQSVHQVYVEYRLLGITMETTETPMSLRKPTDGEEIHYNFTRVIHVDSMEAAPLRHYLYTMLEGSDPNQGRLKFTVVSEPMNEQEECEDVGYAYLDLQELLLTGNDFIEEQIDVVSADEEQDVVGKLKVSVEAAQALNGIYQEYHQIVKRERGEPRNSTENEEEEEESGIQKNELHVLDFEVDEDSDFY</sequence>
<dbReference type="InterPro" id="IPR035892">
    <property type="entry name" value="C2_domain_sf"/>
</dbReference>
<dbReference type="PANTHER" id="PTHR14240:SF1">
    <property type="entry name" value="PROTEIN FANTOM-RELATED"/>
    <property type="match status" value="1"/>
</dbReference>
<dbReference type="Pfam" id="PF18111">
    <property type="entry name" value="RPGR1_C"/>
    <property type="match status" value="1"/>
</dbReference>
<feature type="compositionally biased region" description="Acidic residues" evidence="1">
    <location>
        <begin position="393"/>
        <end position="402"/>
    </location>
</feature>
<evidence type="ECO:0000256" key="1">
    <source>
        <dbReference type="SAM" id="MobiDB-lite"/>
    </source>
</evidence>
<feature type="domain" description="RPGRIP1 C-terminal" evidence="2">
    <location>
        <begin position="194"/>
        <end position="356"/>
    </location>
</feature>
<dbReference type="GO" id="GO:0046548">
    <property type="term" value="P:retinal rod cell development"/>
    <property type="evidence" value="ECO:0007669"/>
    <property type="project" value="TreeGrafter"/>
</dbReference>
<evidence type="ECO:0000313" key="4">
    <source>
        <dbReference type="Proteomes" id="UP000472270"/>
    </source>
</evidence>
<keyword evidence="4" id="KW-1185">Reference proteome</keyword>
<dbReference type="PANTHER" id="PTHR14240">
    <property type="entry name" value="RETINITIS PIGMENTOSA GTPASE REGULATOR-INTERACTING PROTEIN"/>
    <property type="match status" value="1"/>
</dbReference>
<reference evidence="3" key="2">
    <citation type="submission" date="2025-09" db="UniProtKB">
        <authorList>
            <consortium name="Ensembl"/>
        </authorList>
    </citation>
    <scope>IDENTIFICATION</scope>
</reference>
<accession>A0A673JP25</accession>
<organism evidence="3 4">
    <name type="scientific">Sinocyclocheilus rhinocerous</name>
    <dbReference type="NCBI Taxonomy" id="307959"/>
    <lineage>
        <taxon>Eukaryota</taxon>
        <taxon>Metazoa</taxon>
        <taxon>Chordata</taxon>
        <taxon>Craniata</taxon>
        <taxon>Vertebrata</taxon>
        <taxon>Euteleostomi</taxon>
        <taxon>Actinopterygii</taxon>
        <taxon>Neopterygii</taxon>
        <taxon>Teleostei</taxon>
        <taxon>Ostariophysi</taxon>
        <taxon>Cypriniformes</taxon>
        <taxon>Cyprinidae</taxon>
        <taxon>Cyprininae</taxon>
        <taxon>Sinocyclocheilus</taxon>
    </lineage>
</organism>
<dbReference type="Ensembl" id="ENSSRHT00000053458.1">
    <property type="protein sequence ID" value="ENSSRHP00000051994.1"/>
    <property type="gene ID" value="ENSSRHG00000026152.1"/>
</dbReference>
<feature type="compositionally biased region" description="Basic and acidic residues" evidence="1">
    <location>
        <begin position="362"/>
        <end position="372"/>
    </location>
</feature>
<evidence type="ECO:0000259" key="2">
    <source>
        <dbReference type="Pfam" id="PF18111"/>
    </source>
</evidence>
<dbReference type="GO" id="GO:0032391">
    <property type="term" value="C:photoreceptor connecting cilium"/>
    <property type="evidence" value="ECO:0007669"/>
    <property type="project" value="TreeGrafter"/>
</dbReference>
<name>A0A673JP25_9TELE</name>
<dbReference type="GO" id="GO:1905515">
    <property type="term" value="P:non-motile cilium assembly"/>
    <property type="evidence" value="ECO:0007669"/>
    <property type="project" value="TreeGrafter"/>
</dbReference>